<dbReference type="Proteomes" id="UP000093199">
    <property type="component" value="Unassembled WGS sequence"/>
</dbReference>
<evidence type="ECO:0000256" key="5">
    <source>
        <dbReference type="ARBA" id="ARBA00022741"/>
    </source>
</evidence>
<proteinExistence type="inferred from homology"/>
<dbReference type="InterPro" id="IPR027417">
    <property type="entry name" value="P-loop_NTPase"/>
</dbReference>
<evidence type="ECO:0000256" key="8">
    <source>
        <dbReference type="ARBA" id="ARBA00022840"/>
    </source>
</evidence>
<feature type="domain" description="HD Cas3-type" evidence="11">
    <location>
        <begin position="6"/>
        <end position="196"/>
    </location>
</feature>
<dbReference type="Pfam" id="PF18019">
    <property type="entry name" value="Cas3_HD"/>
    <property type="match status" value="1"/>
</dbReference>
<evidence type="ECO:0000313" key="12">
    <source>
        <dbReference type="EMBL" id="OCS84760.1"/>
    </source>
</evidence>
<dbReference type="InterPro" id="IPR014001">
    <property type="entry name" value="Helicase_ATP-bd"/>
</dbReference>
<dbReference type="InterPro" id="IPR006483">
    <property type="entry name" value="CRISPR-assoc_Cas3_HD"/>
</dbReference>
<reference evidence="12 13" key="1">
    <citation type="submission" date="2016-07" db="EMBL/GenBank/DDBJ databases">
        <title>Caryophanon tenue genome sequencing.</title>
        <authorList>
            <person name="Verma A."/>
            <person name="Pal Y."/>
            <person name="Krishnamurthi S."/>
        </authorList>
    </citation>
    <scope>NUCLEOTIDE SEQUENCE [LARGE SCALE GENOMIC DNA]</scope>
    <source>
        <strain evidence="12 13">DSM 14152</strain>
    </source>
</reference>
<dbReference type="InterPro" id="IPR054712">
    <property type="entry name" value="Cas3-like_dom"/>
</dbReference>
<dbReference type="NCBIfam" id="TIGR01596">
    <property type="entry name" value="cas3_HD"/>
    <property type="match status" value="1"/>
</dbReference>
<dbReference type="CDD" id="cd09641">
    <property type="entry name" value="Cas3''_I"/>
    <property type="match status" value="1"/>
</dbReference>
<comment type="similarity">
    <text evidence="2">In the central section; belongs to the CRISPR-associated helicase Cas3 family.</text>
</comment>
<protein>
    <recommendedName>
        <fullName evidence="11">HD Cas3-type domain-containing protein</fullName>
    </recommendedName>
</protein>
<evidence type="ECO:0000256" key="10">
    <source>
        <dbReference type="ARBA" id="ARBA00038437"/>
    </source>
</evidence>
<dbReference type="GO" id="GO:0003676">
    <property type="term" value="F:nucleic acid binding"/>
    <property type="evidence" value="ECO:0007669"/>
    <property type="project" value="InterPro"/>
</dbReference>
<dbReference type="PANTHER" id="PTHR47959">
    <property type="entry name" value="ATP-DEPENDENT RNA HELICASE RHLE-RELATED"/>
    <property type="match status" value="1"/>
</dbReference>
<dbReference type="Pfam" id="PF00270">
    <property type="entry name" value="DEAD"/>
    <property type="match status" value="1"/>
</dbReference>
<keyword evidence="6" id="KW-0378">Hydrolase</keyword>
<dbReference type="InterPro" id="IPR006474">
    <property type="entry name" value="Helicase_Cas3_CRISPR-ass_core"/>
</dbReference>
<evidence type="ECO:0000256" key="1">
    <source>
        <dbReference type="ARBA" id="ARBA00006847"/>
    </source>
</evidence>
<dbReference type="STRING" id="33978.A6M13_04050"/>
<dbReference type="GO" id="GO:0005829">
    <property type="term" value="C:cytosol"/>
    <property type="evidence" value="ECO:0007669"/>
    <property type="project" value="TreeGrafter"/>
</dbReference>
<accession>A0A1C0YC79</accession>
<dbReference type="InterPro" id="IPR050079">
    <property type="entry name" value="DEAD_box_RNA_helicase"/>
</dbReference>
<evidence type="ECO:0000313" key="13">
    <source>
        <dbReference type="Proteomes" id="UP000093199"/>
    </source>
</evidence>
<dbReference type="PANTHER" id="PTHR47959:SF16">
    <property type="entry name" value="CRISPR-ASSOCIATED NUCLEASE_HELICASE CAS3-RELATED"/>
    <property type="match status" value="1"/>
</dbReference>
<evidence type="ECO:0000259" key="11">
    <source>
        <dbReference type="PROSITE" id="PS51643"/>
    </source>
</evidence>
<dbReference type="GO" id="GO:0051607">
    <property type="term" value="P:defense response to virus"/>
    <property type="evidence" value="ECO:0007669"/>
    <property type="project" value="UniProtKB-KW"/>
</dbReference>
<evidence type="ECO:0000256" key="7">
    <source>
        <dbReference type="ARBA" id="ARBA00022806"/>
    </source>
</evidence>
<dbReference type="SMART" id="SM00490">
    <property type="entry name" value="HELICc"/>
    <property type="match status" value="1"/>
</dbReference>
<dbReference type="SUPFAM" id="SSF52540">
    <property type="entry name" value="P-loop containing nucleoside triphosphate hydrolases"/>
    <property type="match status" value="1"/>
</dbReference>
<dbReference type="InterPro" id="IPR001650">
    <property type="entry name" value="Helicase_C-like"/>
</dbReference>
<dbReference type="EMBL" id="MASJ01000023">
    <property type="protein sequence ID" value="OCS84760.1"/>
    <property type="molecule type" value="Genomic_DNA"/>
</dbReference>
<evidence type="ECO:0000256" key="2">
    <source>
        <dbReference type="ARBA" id="ARBA00009046"/>
    </source>
</evidence>
<keyword evidence="7" id="KW-0347">Helicase</keyword>
<dbReference type="PROSITE" id="PS51643">
    <property type="entry name" value="HD_CAS3"/>
    <property type="match status" value="1"/>
</dbReference>
<dbReference type="AlphaFoldDB" id="A0A1C0YC79"/>
<dbReference type="RefSeq" id="WP_066546157.1">
    <property type="nucleotide sequence ID" value="NZ_MASJ01000023.1"/>
</dbReference>
<keyword evidence="4" id="KW-0479">Metal-binding</keyword>
<dbReference type="GO" id="GO:0004518">
    <property type="term" value="F:nuclease activity"/>
    <property type="evidence" value="ECO:0007669"/>
    <property type="project" value="UniProtKB-KW"/>
</dbReference>
<keyword evidence="13" id="KW-1185">Reference proteome</keyword>
<dbReference type="GO" id="GO:0003724">
    <property type="term" value="F:RNA helicase activity"/>
    <property type="evidence" value="ECO:0007669"/>
    <property type="project" value="TreeGrafter"/>
</dbReference>
<dbReference type="InterPro" id="IPR038257">
    <property type="entry name" value="CRISPR-assoc_Cas3_HD_sf"/>
</dbReference>
<evidence type="ECO:0000256" key="9">
    <source>
        <dbReference type="ARBA" id="ARBA00023118"/>
    </source>
</evidence>
<dbReference type="Pfam" id="PF22590">
    <property type="entry name" value="Cas3-like_C_2"/>
    <property type="match status" value="1"/>
</dbReference>
<keyword evidence="3" id="KW-0540">Nuclease</keyword>
<dbReference type="GO" id="GO:0046872">
    <property type="term" value="F:metal ion binding"/>
    <property type="evidence" value="ECO:0007669"/>
    <property type="project" value="UniProtKB-KW"/>
</dbReference>
<comment type="similarity">
    <text evidence="1">In the N-terminal section; belongs to the CRISPR-associated nuclease Cas3-HD family.</text>
</comment>
<dbReference type="Gene3D" id="3.40.50.300">
    <property type="entry name" value="P-loop containing nucleotide triphosphate hydrolases"/>
    <property type="match status" value="2"/>
</dbReference>
<dbReference type="InterPro" id="IPR011545">
    <property type="entry name" value="DEAD/DEAH_box_helicase_dom"/>
</dbReference>
<comment type="similarity">
    <text evidence="10">Belongs to the DEAD box helicase family.</text>
</comment>
<evidence type="ECO:0000256" key="3">
    <source>
        <dbReference type="ARBA" id="ARBA00022722"/>
    </source>
</evidence>
<keyword evidence="8" id="KW-0067">ATP-binding</keyword>
<dbReference type="SMART" id="SM00487">
    <property type="entry name" value="DEXDc"/>
    <property type="match status" value="1"/>
</dbReference>
<organism evidence="12 13">
    <name type="scientific">Caryophanon tenue</name>
    <dbReference type="NCBI Taxonomy" id="33978"/>
    <lineage>
        <taxon>Bacteria</taxon>
        <taxon>Bacillati</taxon>
        <taxon>Bacillota</taxon>
        <taxon>Bacilli</taxon>
        <taxon>Bacillales</taxon>
        <taxon>Caryophanaceae</taxon>
        <taxon>Caryophanon</taxon>
    </lineage>
</organism>
<gene>
    <name evidence="12" type="ORF">A6M13_04050</name>
</gene>
<dbReference type="SUPFAM" id="SSF109604">
    <property type="entry name" value="HD-domain/PDEase-like"/>
    <property type="match status" value="1"/>
</dbReference>
<evidence type="ECO:0000256" key="6">
    <source>
        <dbReference type="ARBA" id="ARBA00022801"/>
    </source>
</evidence>
<keyword evidence="9" id="KW-0051">Antiviral defense</keyword>
<keyword evidence="5" id="KW-0547">Nucleotide-binding</keyword>
<comment type="caution">
    <text evidence="12">The sequence shown here is derived from an EMBL/GenBank/DDBJ whole genome shotgun (WGS) entry which is preliminary data.</text>
</comment>
<dbReference type="GO" id="GO:0016787">
    <property type="term" value="F:hydrolase activity"/>
    <property type="evidence" value="ECO:0007669"/>
    <property type="project" value="UniProtKB-KW"/>
</dbReference>
<dbReference type="GO" id="GO:0005524">
    <property type="term" value="F:ATP binding"/>
    <property type="evidence" value="ECO:0007669"/>
    <property type="project" value="UniProtKB-KW"/>
</dbReference>
<dbReference type="OrthoDB" id="9810236at2"/>
<evidence type="ECO:0000256" key="4">
    <source>
        <dbReference type="ARBA" id="ARBA00022723"/>
    </source>
</evidence>
<name>A0A1C0YC79_9BACL</name>
<dbReference type="Gene3D" id="1.10.3210.30">
    <property type="match status" value="1"/>
</dbReference>
<dbReference type="NCBIfam" id="TIGR01587">
    <property type="entry name" value="cas3_core"/>
    <property type="match status" value="1"/>
</dbReference>
<sequence>MYYAKSKPDVLTIAEHTSDVVAAVQCLVKSYGNEISFFTPKDFELIEIAALYHDLGKYSDSFQNVIRASIDKVQKRITESNYPHNYLSTAIIPYGELKRIYSKEEAEIVVLTVGFHHERDIQPKEDIILRFHHDYMAKHVKTIQQEIKLPFDVPEKVNRYSVKTVCNRQSIISRFEQTNWYKYILVKGLLQRADHAASAKRKGEDISCYVEEDVESDVAQRTKTYLENNYTLRPLQHFTYNNQHKNIVLIAQTGSGKTEAALLWIGKKKGFITLPLRVSLNAMYDRIRGDNGIHFKSTGLLHSAALDHLLNAENEVDSFEQSVVLTDHTRLLAKKLTLSTIDQLFKFPLLYRGFETELATLAYSKVVIDEIQAYDAHIVAILIRGLEMIHQLGGQWMIMTATLPEIFLDELKNKGLLDEQTLVETMLIPDDREQHKEMPRRHRIQLCTTFEDAIHQISTFAKTSKVLIVVNTVKQALSVYDRLTEELQGNELHLLHSQFTQKDRSPKEQEIKEFAQLNNTTPGVWVTTQIVEASLDVDFDYLFTEAATPDALFQRFGRCNRKGMRFNGETPTTPNVFIFTDLNEVSGLETIYERAIVENGLEKLSSFDGELIGELEKTEIVAQTFSKKELVGTDYLQKFEQANKELENMRAFELKKEEAQKILRDIQSCLLVPGQKNYEIVMKLIERYEHIPKAIDPVKKSKLRKKLRLQIEQYTISVNQRRLKFTAENEHYSVGTFNHRDFSHIRYSTDVLYSEQRGLELKLDEKFDNFY</sequence>